<comment type="caution">
    <text evidence="2">The sequence shown here is derived from an EMBL/GenBank/DDBJ whole genome shotgun (WGS) entry which is preliminary data.</text>
</comment>
<dbReference type="Gene3D" id="1.20.1280.50">
    <property type="match status" value="1"/>
</dbReference>
<keyword evidence="1" id="KW-1133">Transmembrane helix</keyword>
<dbReference type="OrthoDB" id="671172at2759"/>
<dbReference type="SUPFAM" id="SSF81383">
    <property type="entry name" value="F-box domain"/>
    <property type="match status" value="1"/>
</dbReference>
<keyword evidence="1" id="KW-0812">Transmembrane</keyword>
<keyword evidence="1" id="KW-0472">Membrane</keyword>
<reference evidence="2 3" key="1">
    <citation type="submission" date="2020-10" db="EMBL/GenBank/DDBJ databases">
        <title>The Coptis chinensis genome and diversification of protoberbering-type alkaloids.</title>
        <authorList>
            <person name="Wang B."/>
            <person name="Shu S."/>
            <person name="Song C."/>
            <person name="Liu Y."/>
        </authorList>
    </citation>
    <scope>NUCLEOTIDE SEQUENCE [LARGE SCALE GENOMIC DNA]</scope>
    <source>
        <strain evidence="2">HL-2020</strain>
        <tissue evidence="2">Leaf</tissue>
    </source>
</reference>
<dbReference type="InterPro" id="IPR036047">
    <property type="entry name" value="F-box-like_dom_sf"/>
</dbReference>
<dbReference type="EMBL" id="JADFTS010000008">
    <property type="protein sequence ID" value="KAF9591414.1"/>
    <property type="molecule type" value="Genomic_DNA"/>
</dbReference>
<name>A0A835LGZ3_9MAGN</name>
<feature type="transmembrane region" description="Helical" evidence="1">
    <location>
        <begin position="300"/>
        <end position="321"/>
    </location>
</feature>
<keyword evidence="3" id="KW-1185">Reference proteome</keyword>
<dbReference type="AlphaFoldDB" id="A0A835LGZ3"/>
<evidence type="ECO:0000313" key="3">
    <source>
        <dbReference type="Proteomes" id="UP000631114"/>
    </source>
</evidence>
<dbReference type="InterPro" id="IPR045283">
    <property type="entry name" value="AT3G44326-like"/>
</dbReference>
<evidence type="ECO:0000313" key="2">
    <source>
        <dbReference type="EMBL" id="KAF9591414.1"/>
    </source>
</evidence>
<dbReference type="Proteomes" id="UP000631114">
    <property type="component" value="Unassembled WGS sequence"/>
</dbReference>
<dbReference type="PANTHER" id="PTHR33736:SF13">
    <property type="entry name" value="OS11G0155100 PROTEIN"/>
    <property type="match status" value="1"/>
</dbReference>
<evidence type="ECO:0008006" key="4">
    <source>
        <dbReference type="Google" id="ProtNLM"/>
    </source>
</evidence>
<accession>A0A835LGZ3</accession>
<proteinExistence type="predicted"/>
<gene>
    <name evidence="2" type="ORF">IFM89_004112</name>
</gene>
<organism evidence="2 3">
    <name type="scientific">Coptis chinensis</name>
    <dbReference type="NCBI Taxonomy" id="261450"/>
    <lineage>
        <taxon>Eukaryota</taxon>
        <taxon>Viridiplantae</taxon>
        <taxon>Streptophyta</taxon>
        <taxon>Embryophyta</taxon>
        <taxon>Tracheophyta</taxon>
        <taxon>Spermatophyta</taxon>
        <taxon>Magnoliopsida</taxon>
        <taxon>Ranunculales</taxon>
        <taxon>Ranunculaceae</taxon>
        <taxon>Coptidoideae</taxon>
        <taxon>Coptis</taxon>
    </lineage>
</organism>
<protein>
    <recommendedName>
        <fullName evidence="4">F-box protein</fullName>
    </recommendedName>
</protein>
<evidence type="ECO:0000256" key="1">
    <source>
        <dbReference type="SAM" id="Phobius"/>
    </source>
</evidence>
<dbReference type="PANTHER" id="PTHR33736">
    <property type="entry name" value="F-BOX PROTEIN-RELATED"/>
    <property type="match status" value="1"/>
</dbReference>
<sequence>MDEGVATTSISSLHHDIINTHLLTRLDGPTLASTSCASSQLHTLSNDENLWTNICLSTWPSTDDPRIRQFISNFPNGPRSFFSKSFPLLISHPDPPSQNLNPPSQTQELISAVDIHYQGKSIFSKVQEIETHSGWFRCSPFRIDLLDPKDVVPTSIVQKRDTRRDLFEELRLSWIIINPVGKQAANFSSWRPVSVQRHWLTNEVQVRFATILGVDQVTDVQCGIIVTFGGEMQVREVSLQVENMDGINLNGKDSLGILEKAIQSGERKKGRREEARERYEEYVTRMRERKEKKLRIERRLDALCVAIGVSILASFWMLVLLR</sequence>